<name>A0A1S2LRQ8_9BACI</name>
<evidence type="ECO:0000256" key="3">
    <source>
        <dbReference type="ARBA" id="ARBA00022741"/>
    </source>
</evidence>
<dbReference type="SUPFAM" id="SSF52540">
    <property type="entry name" value="P-loop containing nucleoside triphosphate hydrolases"/>
    <property type="match status" value="1"/>
</dbReference>
<organism evidence="6 7">
    <name type="scientific">Anaerobacillus arseniciselenatis</name>
    <dbReference type="NCBI Taxonomy" id="85682"/>
    <lineage>
        <taxon>Bacteria</taxon>
        <taxon>Bacillati</taxon>
        <taxon>Bacillota</taxon>
        <taxon>Bacilli</taxon>
        <taxon>Bacillales</taxon>
        <taxon>Bacillaceae</taxon>
        <taxon>Anaerobacillus</taxon>
    </lineage>
</organism>
<comment type="caution">
    <text evidence="6">The sequence shown here is derived from an EMBL/GenBank/DDBJ whole genome shotgun (WGS) entry which is preliminary data.</text>
</comment>
<keyword evidence="4" id="KW-0067">ATP-binding</keyword>
<dbReference type="PANTHER" id="PTHR43335:SF4">
    <property type="entry name" value="ABC TRANSPORTER, ATP-BINDING PROTEIN"/>
    <property type="match status" value="1"/>
</dbReference>
<dbReference type="SMART" id="SM00382">
    <property type="entry name" value="AAA"/>
    <property type="match status" value="1"/>
</dbReference>
<dbReference type="PANTHER" id="PTHR43335">
    <property type="entry name" value="ABC TRANSPORTER, ATP-BINDING PROTEIN"/>
    <property type="match status" value="1"/>
</dbReference>
<evidence type="ECO:0000259" key="5">
    <source>
        <dbReference type="PROSITE" id="PS50893"/>
    </source>
</evidence>
<dbReference type="RefSeq" id="WP_071312313.1">
    <property type="nucleotide sequence ID" value="NZ_MLQQ01000002.1"/>
</dbReference>
<keyword evidence="3" id="KW-0547">Nucleotide-binding</keyword>
<keyword evidence="2" id="KW-0813">Transport</keyword>
<dbReference type="AlphaFoldDB" id="A0A1S2LRQ8"/>
<dbReference type="Pfam" id="PF00005">
    <property type="entry name" value="ABC_tran"/>
    <property type="match status" value="1"/>
</dbReference>
<sequence>MSKSSTILQVHDICRYFDEKEVIHNVSFQVEEGDIFGFLGPNGAGKTTIIRMILGLIKSDSGTIKINNYDIKSQFLNAINKVGAVVETPTFHENLSGYQNLLLIKNLHPELPKSRIDEVLEIVGLTSRAKDKVHKYSLGMKQRLGLARALINYPKIVFLDEPTNGIDPQGVVQLRELIVQLAIEEKITFFITSHILHEIEQICNKVAVIKGGHLVAHGYVKDLLSKEVETVDIVTEYKKDALKLMKPLDFIEDMVEIETGVRVSLKTGHSGELNKLLNNHLQVDYLIPVHQSLENVFFELTGGGKNE</sequence>
<proteinExistence type="inferred from homology"/>
<reference evidence="6 7" key="1">
    <citation type="submission" date="2016-10" db="EMBL/GenBank/DDBJ databases">
        <title>Draft genome sequences of four alkaliphilic bacteria belonging to the Anaerobacillus genus.</title>
        <authorList>
            <person name="Bassil N.M."/>
            <person name="Lloyd J.R."/>
        </authorList>
    </citation>
    <scope>NUCLEOTIDE SEQUENCE [LARGE SCALE GENOMIC DNA]</scope>
    <source>
        <strain evidence="6 7">DSM 15340</strain>
    </source>
</reference>
<dbReference type="InterPro" id="IPR017871">
    <property type="entry name" value="ABC_transporter-like_CS"/>
</dbReference>
<evidence type="ECO:0000313" key="6">
    <source>
        <dbReference type="EMBL" id="OIJ15209.1"/>
    </source>
</evidence>
<dbReference type="InterPro" id="IPR003593">
    <property type="entry name" value="AAA+_ATPase"/>
</dbReference>
<evidence type="ECO:0000256" key="4">
    <source>
        <dbReference type="ARBA" id="ARBA00022840"/>
    </source>
</evidence>
<dbReference type="PROSITE" id="PS00211">
    <property type="entry name" value="ABC_TRANSPORTER_1"/>
    <property type="match status" value="1"/>
</dbReference>
<evidence type="ECO:0000313" key="7">
    <source>
        <dbReference type="Proteomes" id="UP000180098"/>
    </source>
</evidence>
<dbReference type="EMBL" id="MLQQ01000002">
    <property type="protein sequence ID" value="OIJ15209.1"/>
    <property type="molecule type" value="Genomic_DNA"/>
</dbReference>
<gene>
    <name evidence="6" type="ORF">BKP35_05010</name>
</gene>
<evidence type="ECO:0000256" key="2">
    <source>
        <dbReference type="ARBA" id="ARBA00022448"/>
    </source>
</evidence>
<dbReference type="GO" id="GO:0005524">
    <property type="term" value="F:ATP binding"/>
    <property type="evidence" value="ECO:0007669"/>
    <property type="project" value="UniProtKB-KW"/>
</dbReference>
<evidence type="ECO:0000256" key="1">
    <source>
        <dbReference type="ARBA" id="ARBA00005417"/>
    </source>
</evidence>
<protein>
    <recommendedName>
        <fullName evidence="5">ABC transporter domain-containing protein</fullName>
    </recommendedName>
</protein>
<dbReference type="InterPro" id="IPR003439">
    <property type="entry name" value="ABC_transporter-like_ATP-bd"/>
</dbReference>
<keyword evidence="7" id="KW-1185">Reference proteome</keyword>
<comment type="similarity">
    <text evidence="1">Belongs to the ABC transporter superfamily.</text>
</comment>
<feature type="domain" description="ABC transporter" evidence="5">
    <location>
        <begin position="8"/>
        <end position="236"/>
    </location>
</feature>
<dbReference type="InterPro" id="IPR027417">
    <property type="entry name" value="P-loop_NTPase"/>
</dbReference>
<dbReference type="Gene3D" id="3.40.50.300">
    <property type="entry name" value="P-loop containing nucleotide triphosphate hydrolases"/>
    <property type="match status" value="1"/>
</dbReference>
<dbReference type="Proteomes" id="UP000180098">
    <property type="component" value="Unassembled WGS sequence"/>
</dbReference>
<accession>A0A1S2LRQ8</accession>
<dbReference type="PROSITE" id="PS50893">
    <property type="entry name" value="ABC_TRANSPORTER_2"/>
    <property type="match status" value="1"/>
</dbReference>
<dbReference type="GO" id="GO:0016887">
    <property type="term" value="F:ATP hydrolysis activity"/>
    <property type="evidence" value="ECO:0007669"/>
    <property type="project" value="InterPro"/>
</dbReference>